<keyword evidence="2" id="KW-1185">Reference proteome</keyword>
<evidence type="ECO:0000313" key="1">
    <source>
        <dbReference type="EMBL" id="KAK1940263.1"/>
    </source>
</evidence>
<name>A0AAD9GL48_BABDI</name>
<dbReference type="AlphaFoldDB" id="A0AAD9GL48"/>
<evidence type="ECO:0000313" key="2">
    <source>
        <dbReference type="Proteomes" id="UP001195914"/>
    </source>
</evidence>
<proteinExistence type="predicted"/>
<accession>A0AAD9GL48</accession>
<dbReference type="Proteomes" id="UP001195914">
    <property type="component" value="Unassembled WGS sequence"/>
</dbReference>
<dbReference type="EMBL" id="JAHBMH010000003">
    <property type="protein sequence ID" value="KAK1940263.1"/>
    <property type="molecule type" value="Genomic_DNA"/>
</dbReference>
<organism evidence="1 2">
    <name type="scientific">Babesia divergens</name>
    <dbReference type="NCBI Taxonomy" id="32595"/>
    <lineage>
        <taxon>Eukaryota</taxon>
        <taxon>Sar</taxon>
        <taxon>Alveolata</taxon>
        <taxon>Apicomplexa</taxon>
        <taxon>Aconoidasida</taxon>
        <taxon>Piroplasmida</taxon>
        <taxon>Babesiidae</taxon>
        <taxon>Babesia</taxon>
    </lineage>
</organism>
<sequence>MAEDTASLAFISRLGLENLRNPVLVESIKASLQGVGNQLDGTIASNAVIQEQSETTLLKESRRAFPQAKDAVNQHGTSGEHATASEVEILTYLVEADMSAEDHKADSSSDNTQIRAIELTLVIRDLVVKARDNTAWCTPLDDGQQEDGKIPWHGMPRLIALLVIAVAMEKRSATKKSIVIPVLVNHIKRSFRFSFQSAESNLCVIDHPEWAINYIRDVIHAYQTMFKRIKREVNSATEGLFAAYIPDETAIDTDKIGQRLKDHFAKLCTEFSHGSFFHDWTVSILKEVRLFVYSRLPLLVYDYRTKMPDAKLTVYEMANITNTCDADTKITAMRSFYDDEVKLNLMYNLIRAMTELSTTIRATDHNASFELFADFDKNTPIPCITLALDDESLKPKLQLSYDHGVVYGALDALITLENTAAINVVKKLVGGEGIMDSIRCDKNMQNKWYLHDDGYITQPMNILITLLKMLDERCKCLETSKSKSEFTTKVIVPVLNPYLEFVKAKWNAEDDVFKSCSLTAFLIESTTLLYEFLLKYPYTSYMPQVLASVEKVVNKMMHIMRDYINDIMEEPFSNIHERRLDVICYLKEKLLQMAVLCSLKTYKQIIKATFENVEKRLLAVLMPQHVQQIVFNNQTHVDMALQNWYVDPCKSQFEFSNLIYHELKVLTDIKYCPESMHIIEDIKTLLDTPPEDLITAVETIKTSIRIDSIFKDTNEILDSRHRNQEQQRVVLRTASLAAKRISIQSGNTDVDTMKAMMEDVLEPEDSDSDDSFTQGTRERQILKNEAVGEHLIIEKVKQRLKVRLYVVYQTENAQVQKLNIQQIYTLSLHILYATLETWQFKELSN</sequence>
<gene>
    <name evidence="1" type="ORF">X943_000902</name>
</gene>
<reference evidence="1" key="1">
    <citation type="journal article" date="2014" name="Nucleic Acids Res.">
        <title>The evolutionary dynamics of variant antigen genes in Babesia reveal a history of genomic innovation underlying host-parasite interaction.</title>
        <authorList>
            <person name="Jackson A.P."/>
            <person name="Otto T.D."/>
            <person name="Darby A."/>
            <person name="Ramaprasad A."/>
            <person name="Xia D."/>
            <person name="Echaide I.E."/>
            <person name="Farber M."/>
            <person name="Gahlot S."/>
            <person name="Gamble J."/>
            <person name="Gupta D."/>
            <person name="Gupta Y."/>
            <person name="Jackson L."/>
            <person name="Malandrin L."/>
            <person name="Malas T.B."/>
            <person name="Moussa E."/>
            <person name="Nair M."/>
            <person name="Reid A.J."/>
            <person name="Sanders M."/>
            <person name="Sharma J."/>
            <person name="Tracey A."/>
            <person name="Quail M.A."/>
            <person name="Weir W."/>
            <person name="Wastling J.M."/>
            <person name="Hall N."/>
            <person name="Willadsen P."/>
            <person name="Lingelbach K."/>
            <person name="Shiels B."/>
            <person name="Tait A."/>
            <person name="Berriman M."/>
            <person name="Allred D.R."/>
            <person name="Pain A."/>
        </authorList>
    </citation>
    <scope>NUCLEOTIDE SEQUENCE</scope>
    <source>
        <strain evidence="1">1802A</strain>
    </source>
</reference>
<reference evidence="1" key="2">
    <citation type="submission" date="2021-05" db="EMBL/GenBank/DDBJ databases">
        <authorList>
            <person name="Pain A."/>
        </authorList>
    </citation>
    <scope>NUCLEOTIDE SEQUENCE</scope>
    <source>
        <strain evidence="1">1802A</strain>
    </source>
</reference>
<comment type="caution">
    <text evidence="1">The sequence shown here is derived from an EMBL/GenBank/DDBJ whole genome shotgun (WGS) entry which is preliminary data.</text>
</comment>
<protein>
    <submittedName>
        <fullName evidence="1">Uncharacterized protein</fullName>
    </submittedName>
</protein>